<proteinExistence type="predicted"/>
<gene>
    <name evidence="1" type="ORF">OUY18_13280</name>
</gene>
<dbReference type="Proteomes" id="UP001082703">
    <property type="component" value="Unassembled WGS sequence"/>
</dbReference>
<dbReference type="RefSeq" id="WP_268059257.1">
    <property type="nucleotide sequence ID" value="NZ_JAPOHA010000018.1"/>
</dbReference>
<evidence type="ECO:0000313" key="2">
    <source>
        <dbReference type="Proteomes" id="UP001082703"/>
    </source>
</evidence>
<dbReference type="EMBL" id="JAPOHA010000018">
    <property type="protein sequence ID" value="MCY1715221.1"/>
    <property type="molecule type" value="Genomic_DNA"/>
</dbReference>
<protein>
    <submittedName>
        <fullName evidence="1">Uncharacterized protein</fullName>
    </submittedName>
</protein>
<keyword evidence="2" id="KW-1185">Reference proteome</keyword>
<evidence type="ECO:0000313" key="1">
    <source>
        <dbReference type="EMBL" id="MCY1715221.1"/>
    </source>
</evidence>
<accession>A0ABT4BWE8</accession>
<comment type="caution">
    <text evidence="1">The sequence shown here is derived from an EMBL/GenBank/DDBJ whole genome shotgun (WGS) entry which is preliminary data.</text>
</comment>
<organism evidence="1 2">
    <name type="scientific">Caproiciproducens galactitolivorans</name>
    <dbReference type="NCBI Taxonomy" id="642589"/>
    <lineage>
        <taxon>Bacteria</taxon>
        <taxon>Bacillati</taxon>
        <taxon>Bacillota</taxon>
        <taxon>Clostridia</taxon>
        <taxon>Eubacteriales</taxon>
        <taxon>Acutalibacteraceae</taxon>
        <taxon>Caproiciproducens</taxon>
    </lineage>
</organism>
<reference evidence="1 2" key="1">
    <citation type="submission" date="2022-11" db="EMBL/GenBank/DDBJ databases">
        <authorList>
            <person name="Caiyu Z."/>
        </authorList>
    </citation>
    <scope>NUCLEOTIDE SEQUENCE [LARGE SCALE GENOMIC DNA]</scope>
    <source>
        <strain evidence="1 2">YR-4</strain>
    </source>
</reference>
<sequence>MRTAILTNVYVCTYKSEIRHGVSIGGYTNLRKSNLNVQTDYSELDLQTYGQTVNEIIKLRSNTLPDISEGDYLYMTKPTVQRTFTIGGVAYDDYGQGEYQVESIRPAFVGVKTIRNPTLIEARKTTGGENDGS</sequence>
<name>A0ABT4BWE8_9FIRM</name>